<accession>A0AAV7GHR3</accession>
<protein>
    <submittedName>
        <fullName evidence="2">Uncharacterized protein</fullName>
    </submittedName>
</protein>
<evidence type="ECO:0000313" key="2">
    <source>
        <dbReference type="EMBL" id="KAH0461294.1"/>
    </source>
</evidence>
<dbReference type="EMBL" id="JAGFBR010000009">
    <property type="protein sequence ID" value="KAH0461294.1"/>
    <property type="molecule type" value="Genomic_DNA"/>
</dbReference>
<feature type="region of interest" description="Disordered" evidence="1">
    <location>
        <begin position="39"/>
        <end position="59"/>
    </location>
</feature>
<keyword evidence="3" id="KW-1185">Reference proteome</keyword>
<gene>
    <name evidence="2" type="ORF">IEQ34_008869</name>
</gene>
<feature type="region of interest" description="Disordered" evidence="1">
    <location>
        <begin position="289"/>
        <end position="312"/>
    </location>
</feature>
<proteinExistence type="predicted"/>
<dbReference type="AlphaFoldDB" id="A0AAV7GHR3"/>
<feature type="compositionally biased region" description="Polar residues" evidence="1">
    <location>
        <begin position="45"/>
        <end position="59"/>
    </location>
</feature>
<organism evidence="2 3">
    <name type="scientific">Dendrobium chrysotoxum</name>
    <name type="common">Orchid</name>
    <dbReference type="NCBI Taxonomy" id="161865"/>
    <lineage>
        <taxon>Eukaryota</taxon>
        <taxon>Viridiplantae</taxon>
        <taxon>Streptophyta</taxon>
        <taxon>Embryophyta</taxon>
        <taxon>Tracheophyta</taxon>
        <taxon>Spermatophyta</taxon>
        <taxon>Magnoliopsida</taxon>
        <taxon>Liliopsida</taxon>
        <taxon>Asparagales</taxon>
        <taxon>Orchidaceae</taxon>
        <taxon>Epidendroideae</taxon>
        <taxon>Malaxideae</taxon>
        <taxon>Dendrobiinae</taxon>
        <taxon>Dendrobium</taxon>
    </lineage>
</organism>
<sequence>MLNIQKGARHSRRNVTMWTYMFPNPSLSIFHPKTQQVQQHERYATGTSSKQSNIPPIHSGSLTRTRWPLSFSPALPFIEPCNSSLNSDSNSLPRGLPIKVSETPIDSTKSILSYASDVEEDDNNHHVSPFIRTSFRWKGFIEQTKHEQTKHDAGDRDADQPEQESNVHRMREPFLADDQIWKRANGGWNRSSNDAFKQDGQREEIGHALQLSKSEHDNSHPDLSPHGIMTYFYDVIEIMYHPSLKDDIMKKLIAENLNSFRFLLNQAENLTSFRFLLNQAENLDLLADDPSHKATKGQGTTTREDNLNPCLE</sequence>
<evidence type="ECO:0000256" key="1">
    <source>
        <dbReference type="SAM" id="MobiDB-lite"/>
    </source>
</evidence>
<evidence type="ECO:0000313" key="3">
    <source>
        <dbReference type="Proteomes" id="UP000775213"/>
    </source>
</evidence>
<feature type="region of interest" description="Disordered" evidence="1">
    <location>
        <begin position="144"/>
        <end position="167"/>
    </location>
</feature>
<comment type="caution">
    <text evidence="2">The sequence shown here is derived from an EMBL/GenBank/DDBJ whole genome shotgun (WGS) entry which is preliminary data.</text>
</comment>
<name>A0AAV7GHR3_DENCH</name>
<dbReference type="Proteomes" id="UP000775213">
    <property type="component" value="Unassembled WGS sequence"/>
</dbReference>
<reference evidence="2 3" key="1">
    <citation type="journal article" date="2021" name="Hortic Res">
        <title>Chromosome-scale assembly of the Dendrobium chrysotoxum genome enhances the understanding of orchid evolution.</title>
        <authorList>
            <person name="Zhang Y."/>
            <person name="Zhang G.Q."/>
            <person name="Zhang D."/>
            <person name="Liu X.D."/>
            <person name="Xu X.Y."/>
            <person name="Sun W.H."/>
            <person name="Yu X."/>
            <person name="Zhu X."/>
            <person name="Wang Z.W."/>
            <person name="Zhao X."/>
            <person name="Zhong W.Y."/>
            <person name="Chen H."/>
            <person name="Yin W.L."/>
            <person name="Huang T."/>
            <person name="Niu S.C."/>
            <person name="Liu Z.J."/>
        </authorList>
    </citation>
    <scope>NUCLEOTIDE SEQUENCE [LARGE SCALE GENOMIC DNA]</scope>
    <source>
        <strain evidence="2">Lindl</strain>
    </source>
</reference>